<reference evidence="3 5" key="2">
    <citation type="journal article" date="2017" name="J. Antimicrob. Chemother.">
        <title>Characterization of the population structure, drug resistance mechanisms and plasmids of the community-associated Enterobacter cloacae complex in China.</title>
        <authorList>
            <person name="Zhou K."/>
            <person name="Yu W."/>
            <person name="Cao X."/>
            <person name="Shen P."/>
            <person name="Lu H."/>
            <person name="Luo Q."/>
            <person name="Rossen J.W.A."/>
            <person name="Xiao Y."/>
        </authorList>
    </citation>
    <scope>NUCLEOTIDE SEQUENCE [LARGE SCALE GENOMIC DNA]</scope>
    <source>
        <strain evidence="3 5">ECC904</strain>
    </source>
</reference>
<dbReference type="InterPro" id="IPR038140">
    <property type="entry name" value="DotD_sf"/>
</dbReference>
<sequence>MNCLMLPGVLAISLLAGCQSWTTPSTSPVSPSPDRYGAASSVSVTRHTQYQMWNNGVWSGSKTAPSSMEIVRSNSADVSFDWEGDAVELLDELARARGLQFNYSGVRLPLPVTLHVRGMTFSNVLRVIEAQTAWRATLNQYPGLLQLNFMQPETRKK</sequence>
<evidence type="ECO:0000313" key="2">
    <source>
        <dbReference type="EMBL" id="CZY23070.1"/>
    </source>
</evidence>
<evidence type="ECO:0008006" key="6">
    <source>
        <dbReference type="Google" id="ProtNLM"/>
    </source>
</evidence>
<name>A0A2J0PRW6_9ENTR</name>
<dbReference type="Proteomes" id="UP000076205">
    <property type="component" value="Unassembled WGS sequence"/>
</dbReference>
<dbReference type="EMBL" id="NEEW01000023">
    <property type="protein sequence ID" value="PJD77680.1"/>
    <property type="molecule type" value="Genomic_DNA"/>
</dbReference>
<evidence type="ECO:0000256" key="1">
    <source>
        <dbReference type="SAM" id="SignalP"/>
    </source>
</evidence>
<comment type="caution">
    <text evidence="3">The sequence shown here is derived from an EMBL/GenBank/DDBJ whole genome shotgun (WGS) entry which is preliminary data.</text>
</comment>
<protein>
    <recommendedName>
        <fullName evidence="6">DotD/TraH family lipoprotein</fullName>
    </recommendedName>
</protein>
<dbReference type="RefSeq" id="WP_022649985.1">
    <property type="nucleotide sequence ID" value="NZ_BEEC01000016.1"/>
</dbReference>
<reference evidence="2 4" key="1">
    <citation type="submission" date="2016-03" db="EMBL/GenBank/DDBJ databases">
        <authorList>
            <consortium name="Pathogen Informatics"/>
        </authorList>
    </citation>
    <scope>NUCLEOTIDE SEQUENCE [LARGE SCALE GENOMIC DNA]</scope>
    <source>
        <strain evidence="2">E1424</strain>
        <strain evidence="4">e1424</strain>
    </source>
</reference>
<organism evidence="3 5">
    <name type="scientific">Enterobacter hormaechei</name>
    <dbReference type="NCBI Taxonomy" id="158836"/>
    <lineage>
        <taxon>Bacteria</taxon>
        <taxon>Pseudomonadati</taxon>
        <taxon>Pseudomonadota</taxon>
        <taxon>Gammaproteobacteria</taxon>
        <taxon>Enterobacterales</taxon>
        <taxon>Enterobacteriaceae</taxon>
        <taxon>Enterobacter</taxon>
        <taxon>Enterobacter cloacae complex</taxon>
    </lineage>
</organism>
<dbReference type="Gene3D" id="3.55.50.60">
    <property type="entry name" value="DotD protein"/>
    <property type="match status" value="1"/>
</dbReference>
<feature type="chain" id="PRO_5041535733" description="DotD/TraH family lipoprotein" evidence="1">
    <location>
        <begin position="19"/>
        <end position="157"/>
    </location>
</feature>
<feature type="signal peptide" evidence="1">
    <location>
        <begin position="1"/>
        <end position="18"/>
    </location>
</feature>
<dbReference type="AlphaFoldDB" id="A0A2J0PRW6"/>
<dbReference type="Pfam" id="PF16816">
    <property type="entry name" value="DotD"/>
    <property type="match status" value="1"/>
</dbReference>
<dbReference type="InterPro" id="IPR031817">
    <property type="entry name" value="DotD"/>
</dbReference>
<accession>A0A2J0PRW6</accession>
<gene>
    <name evidence="3" type="ORF">B9Q30_25555</name>
    <name evidence="2" type="ORF">SAMEA2273352_04442</name>
</gene>
<dbReference type="OrthoDB" id="6480875at2"/>
<evidence type="ECO:0000313" key="5">
    <source>
        <dbReference type="Proteomes" id="UP000229974"/>
    </source>
</evidence>
<evidence type="ECO:0000313" key="4">
    <source>
        <dbReference type="Proteomes" id="UP000076205"/>
    </source>
</evidence>
<keyword evidence="1" id="KW-0732">Signal</keyword>
<proteinExistence type="predicted"/>
<dbReference type="Proteomes" id="UP000229974">
    <property type="component" value="Unassembled WGS sequence"/>
</dbReference>
<evidence type="ECO:0000313" key="3">
    <source>
        <dbReference type="EMBL" id="PJD77680.1"/>
    </source>
</evidence>
<dbReference type="GeneID" id="63144936"/>
<dbReference type="EMBL" id="FJYW01000013">
    <property type="protein sequence ID" value="CZY23070.1"/>
    <property type="molecule type" value="Genomic_DNA"/>
</dbReference>